<evidence type="ECO:0000259" key="5">
    <source>
        <dbReference type="Pfam" id="PF13407"/>
    </source>
</evidence>
<dbReference type="Pfam" id="PF13407">
    <property type="entry name" value="Peripla_BP_4"/>
    <property type="match status" value="1"/>
</dbReference>
<dbReference type="Gene3D" id="3.40.50.2300">
    <property type="match status" value="2"/>
</dbReference>
<dbReference type="PROSITE" id="PS51257">
    <property type="entry name" value="PROKAR_LIPOPROTEIN"/>
    <property type="match status" value="1"/>
</dbReference>
<evidence type="ECO:0000256" key="4">
    <source>
        <dbReference type="SAM" id="SignalP"/>
    </source>
</evidence>
<dbReference type="AlphaFoldDB" id="A0A2A5IWE5"/>
<accession>A0A2A5IWE5</accession>
<dbReference type="InterPro" id="IPR028082">
    <property type="entry name" value="Peripla_BP_I"/>
</dbReference>
<dbReference type="EMBL" id="NOVD01000099">
    <property type="protein sequence ID" value="PCK21684.1"/>
    <property type="molecule type" value="Genomic_DNA"/>
</dbReference>
<keyword evidence="3 4" id="KW-0732">Signal</keyword>
<comment type="subcellular location">
    <subcellularLocation>
        <location evidence="1">Cell envelope</location>
    </subcellularLocation>
</comment>
<dbReference type="Proteomes" id="UP000230886">
    <property type="component" value="Unassembled WGS sequence"/>
</dbReference>
<evidence type="ECO:0000256" key="1">
    <source>
        <dbReference type="ARBA" id="ARBA00004196"/>
    </source>
</evidence>
<dbReference type="SUPFAM" id="SSF53822">
    <property type="entry name" value="Periplasmic binding protein-like I"/>
    <property type="match status" value="1"/>
</dbReference>
<dbReference type="GO" id="GO:0030246">
    <property type="term" value="F:carbohydrate binding"/>
    <property type="evidence" value="ECO:0007669"/>
    <property type="project" value="UniProtKB-ARBA"/>
</dbReference>
<evidence type="ECO:0000256" key="3">
    <source>
        <dbReference type="ARBA" id="ARBA00022729"/>
    </source>
</evidence>
<reference evidence="6 7" key="1">
    <citation type="submission" date="2017-07" db="EMBL/GenBank/DDBJ databases">
        <title>Draft sequence of Rhodococcus enclensis 23b-28.</title>
        <authorList>
            <person name="Besaury L."/>
            <person name="Sancelme M."/>
            <person name="Amato P."/>
            <person name="Lallement A."/>
            <person name="Delort A.-M."/>
        </authorList>
    </citation>
    <scope>NUCLEOTIDE SEQUENCE [LARGE SCALE GENOMIC DNA]</scope>
    <source>
        <strain evidence="6 7">23b-28</strain>
    </source>
</reference>
<name>A0A2A5IWE5_RHOSG</name>
<gene>
    <name evidence="6" type="ORF">CHR55_33670</name>
</gene>
<sequence length="368" mass="37632">MRRSASLVSIGRCCVAAGLVAMFLGACGKAAEVGGSSAGDGAAGERGSSQAREAVLEASVSNTEPVKVAWFVPTTQNDYFAVNGEGTEAAAKERNATVTMFDAGFDQQAQYAQIQDAVAAGEFDAFIVSPVNSSGVVPALAEAAKAGIKVVCGGGFPCGDDFESTISNAEGVVAQAAIPEASLGESTGQLIVEACEGIDPCKVAQLPGAMIPAEQAILDGIKRVISSHPEIEVVARAEAKYLTAPAEAATQDILQAYPDLDVIAASSDAMAAGVELAVTAAGAEDQVKIVGLGGGERGLAKVRNGTWFGTVMMYPFDEGMYLLDQAVRAVRAQPFEAGINPAGVLPWPGVFSVKNKTEFGSFSGQWAG</sequence>
<feature type="chain" id="PRO_5013128338" description="Periplasmic binding protein domain-containing protein" evidence="4">
    <location>
        <begin position="31"/>
        <end position="368"/>
    </location>
</feature>
<evidence type="ECO:0000256" key="2">
    <source>
        <dbReference type="ARBA" id="ARBA00007639"/>
    </source>
</evidence>
<feature type="signal peptide" evidence="4">
    <location>
        <begin position="1"/>
        <end position="30"/>
    </location>
</feature>
<proteinExistence type="inferred from homology"/>
<dbReference type="CDD" id="cd01536">
    <property type="entry name" value="PBP1_ABC_sugar_binding-like"/>
    <property type="match status" value="1"/>
</dbReference>
<dbReference type="GO" id="GO:0030313">
    <property type="term" value="C:cell envelope"/>
    <property type="evidence" value="ECO:0007669"/>
    <property type="project" value="UniProtKB-SubCell"/>
</dbReference>
<dbReference type="InterPro" id="IPR025997">
    <property type="entry name" value="SBP_2_dom"/>
</dbReference>
<organism evidence="6 7">
    <name type="scientific">Rhodococcus qingshengii</name>
    <dbReference type="NCBI Taxonomy" id="334542"/>
    <lineage>
        <taxon>Bacteria</taxon>
        <taxon>Bacillati</taxon>
        <taxon>Actinomycetota</taxon>
        <taxon>Actinomycetes</taxon>
        <taxon>Mycobacteriales</taxon>
        <taxon>Nocardiaceae</taxon>
        <taxon>Rhodococcus</taxon>
        <taxon>Rhodococcus erythropolis group</taxon>
    </lineage>
</organism>
<dbReference type="PANTHER" id="PTHR46847:SF1">
    <property type="entry name" value="D-ALLOSE-BINDING PERIPLASMIC PROTEIN-RELATED"/>
    <property type="match status" value="1"/>
</dbReference>
<comment type="caution">
    <text evidence="6">The sequence shown here is derived from an EMBL/GenBank/DDBJ whole genome shotgun (WGS) entry which is preliminary data.</text>
</comment>
<evidence type="ECO:0000313" key="7">
    <source>
        <dbReference type="Proteomes" id="UP000230886"/>
    </source>
</evidence>
<comment type="similarity">
    <text evidence="2">Belongs to the bacterial solute-binding protein 2 family.</text>
</comment>
<dbReference type="PANTHER" id="PTHR46847">
    <property type="entry name" value="D-ALLOSE-BINDING PERIPLASMIC PROTEIN-RELATED"/>
    <property type="match status" value="1"/>
</dbReference>
<protein>
    <recommendedName>
        <fullName evidence="5">Periplasmic binding protein domain-containing protein</fullName>
    </recommendedName>
</protein>
<feature type="domain" description="Periplasmic binding protein" evidence="5">
    <location>
        <begin position="68"/>
        <end position="332"/>
    </location>
</feature>
<evidence type="ECO:0000313" key="6">
    <source>
        <dbReference type="EMBL" id="PCK21684.1"/>
    </source>
</evidence>